<feature type="binding site" evidence="14">
    <location>
        <begin position="16"/>
        <end position="18"/>
    </location>
    <ligand>
        <name>FMN</name>
        <dbReference type="ChEBI" id="CHEBI:58210"/>
    </ligand>
</feature>
<feature type="binding site" evidence="14">
    <location>
        <begin position="226"/>
        <end position="227"/>
    </location>
    <ligand>
        <name>FMN</name>
        <dbReference type="ChEBI" id="CHEBI:58210"/>
    </ligand>
</feature>
<comment type="cofactor">
    <cofactor evidence="1 12 14">
        <name>FMN</name>
        <dbReference type="ChEBI" id="CHEBI:58210"/>
    </cofactor>
</comment>
<feature type="binding site" evidence="14">
    <location>
        <position position="171"/>
    </location>
    <ligand>
        <name>FMN</name>
        <dbReference type="ChEBI" id="CHEBI:58210"/>
    </ligand>
</feature>
<dbReference type="PANTHER" id="PTHR45846">
    <property type="entry name" value="TRNA-DIHYDROURIDINE(47) SYNTHASE [NAD(P)(+)]-LIKE"/>
    <property type="match status" value="1"/>
</dbReference>
<dbReference type="Pfam" id="PF01207">
    <property type="entry name" value="Dus"/>
    <property type="match status" value="1"/>
</dbReference>
<dbReference type="PIRSF" id="PIRSF006621">
    <property type="entry name" value="Dus"/>
    <property type="match status" value="1"/>
</dbReference>
<dbReference type="AlphaFoldDB" id="A0A419T8X7"/>
<dbReference type="SUPFAM" id="SSF51395">
    <property type="entry name" value="FMN-linked oxidoreductases"/>
    <property type="match status" value="1"/>
</dbReference>
<feature type="active site" description="Proton donor" evidence="13">
    <location>
        <position position="102"/>
    </location>
</feature>
<dbReference type="Gene3D" id="3.20.20.70">
    <property type="entry name" value="Aldolase class I"/>
    <property type="match status" value="1"/>
</dbReference>
<dbReference type="InterPro" id="IPR004652">
    <property type="entry name" value="DusB-like"/>
</dbReference>
<evidence type="ECO:0000256" key="2">
    <source>
        <dbReference type="ARBA" id="ARBA00002790"/>
    </source>
</evidence>
<proteinExistence type="inferred from homology"/>
<keyword evidence="3" id="KW-0820">tRNA-binding</keyword>
<keyword evidence="6 12" id="KW-0819">tRNA processing</keyword>
<dbReference type="NCBIfam" id="TIGR00737">
    <property type="entry name" value="nifR3_yhdG"/>
    <property type="match status" value="1"/>
</dbReference>
<comment type="function">
    <text evidence="2 12">Catalyzes the synthesis of 5,6-dihydrouridine (D), a modified base found in the D-loop of most tRNAs, via the reduction of the C5-C6 double bond in target uridines.</text>
</comment>
<dbReference type="OrthoDB" id="9764501at2"/>
<dbReference type="InterPro" id="IPR018517">
    <property type="entry name" value="tRNA_hU_synthase_CS"/>
</dbReference>
<dbReference type="RefSeq" id="WP_120167284.1">
    <property type="nucleotide sequence ID" value="NZ_MCIB01000003.1"/>
</dbReference>
<protein>
    <recommendedName>
        <fullName evidence="12">tRNA-dihydrouridine synthase</fullName>
        <ecNumber evidence="12">1.3.1.-</ecNumber>
    </recommendedName>
</protein>
<feature type="binding site" evidence="14">
    <location>
        <position position="141"/>
    </location>
    <ligand>
        <name>FMN</name>
        <dbReference type="ChEBI" id="CHEBI:58210"/>
    </ligand>
</feature>
<feature type="domain" description="DUS-like FMN-binding" evidence="15">
    <location>
        <begin position="14"/>
        <end position="320"/>
    </location>
</feature>
<organism evidence="16 17">
    <name type="scientific">Thermohalobacter berrensis</name>
    <dbReference type="NCBI Taxonomy" id="99594"/>
    <lineage>
        <taxon>Bacteria</taxon>
        <taxon>Bacillati</taxon>
        <taxon>Bacillota</taxon>
        <taxon>Tissierellia</taxon>
        <taxon>Tissierellales</taxon>
        <taxon>Thermohalobacteraceae</taxon>
        <taxon>Thermohalobacter</taxon>
    </lineage>
</organism>
<keyword evidence="4 12" id="KW-0285">Flavoprotein</keyword>
<evidence type="ECO:0000256" key="10">
    <source>
        <dbReference type="ARBA" id="ARBA00048205"/>
    </source>
</evidence>
<dbReference type="Proteomes" id="UP000284177">
    <property type="component" value="Unassembled WGS sequence"/>
</dbReference>
<comment type="caution">
    <text evidence="16">The sequence shown here is derived from an EMBL/GenBank/DDBJ whole genome shotgun (WGS) entry which is preliminary data.</text>
</comment>
<dbReference type="EC" id="1.3.1.-" evidence="12"/>
<evidence type="ECO:0000313" key="17">
    <source>
        <dbReference type="Proteomes" id="UP000284177"/>
    </source>
</evidence>
<dbReference type="PROSITE" id="PS01136">
    <property type="entry name" value="UPF0034"/>
    <property type="match status" value="1"/>
</dbReference>
<accession>A0A419T8X7</accession>
<dbReference type="InterPro" id="IPR024036">
    <property type="entry name" value="tRNA-dHydroUridine_Synthase_C"/>
</dbReference>
<dbReference type="EMBL" id="MCIB01000003">
    <property type="protein sequence ID" value="RKD33866.1"/>
    <property type="molecule type" value="Genomic_DNA"/>
</dbReference>
<evidence type="ECO:0000256" key="4">
    <source>
        <dbReference type="ARBA" id="ARBA00022630"/>
    </source>
</evidence>
<dbReference type="InterPro" id="IPR013785">
    <property type="entry name" value="Aldolase_TIM"/>
</dbReference>
<evidence type="ECO:0000256" key="7">
    <source>
        <dbReference type="ARBA" id="ARBA00022857"/>
    </source>
</evidence>
<evidence type="ECO:0000259" key="15">
    <source>
        <dbReference type="Pfam" id="PF01207"/>
    </source>
</evidence>
<name>A0A419T8X7_9FIRM</name>
<evidence type="ECO:0000313" key="16">
    <source>
        <dbReference type="EMBL" id="RKD33866.1"/>
    </source>
</evidence>
<dbReference type="GO" id="GO:0017150">
    <property type="term" value="F:tRNA dihydrouridine synthase activity"/>
    <property type="evidence" value="ECO:0007669"/>
    <property type="project" value="InterPro"/>
</dbReference>
<evidence type="ECO:0000256" key="5">
    <source>
        <dbReference type="ARBA" id="ARBA00022643"/>
    </source>
</evidence>
<keyword evidence="7" id="KW-0521">NADP</keyword>
<keyword evidence="5 12" id="KW-0288">FMN</keyword>
<evidence type="ECO:0000256" key="8">
    <source>
        <dbReference type="ARBA" id="ARBA00022884"/>
    </source>
</evidence>
<dbReference type="Gene3D" id="1.10.1200.80">
    <property type="entry name" value="Putative flavin oxidoreducatase, domain 2"/>
    <property type="match status" value="1"/>
</dbReference>
<keyword evidence="8" id="KW-0694">RNA-binding</keyword>
<evidence type="ECO:0000256" key="6">
    <source>
        <dbReference type="ARBA" id="ARBA00022694"/>
    </source>
</evidence>
<evidence type="ECO:0000256" key="3">
    <source>
        <dbReference type="ARBA" id="ARBA00022555"/>
    </source>
</evidence>
<feature type="binding site" evidence="14">
    <location>
        <position position="70"/>
    </location>
    <ligand>
        <name>FMN</name>
        <dbReference type="ChEBI" id="CHEBI:58210"/>
    </ligand>
</feature>
<evidence type="ECO:0000256" key="14">
    <source>
        <dbReference type="PIRSR" id="PIRSR006621-2"/>
    </source>
</evidence>
<dbReference type="PANTHER" id="PTHR45846:SF1">
    <property type="entry name" value="TRNA-DIHYDROURIDINE(47) SYNTHASE [NAD(P)(+)]-LIKE"/>
    <property type="match status" value="1"/>
</dbReference>
<comment type="similarity">
    <text evidence="12">Belongs to the dus family.</text>
</comment>
<dbReference type="GO" id="GO:0050660">
    <property type="term" value="F:flavin adenine dinucleotide binding"/>
    <property type="evidence" value="ECO:0007669"/>
    <property type="project" value="InterPro"/>
</dbReference>
<dbReference type="CDD" id="cd02801">
    <property type="entry name" value="DUS_like_FMN"/>
    <property type="match status" value="1"/>
</dbReference>
<evidence type="ECO:0000256" key="12">
    <source>
        <dbReference type="PIRNR" id="PIRNR006621"/>
    </source>
</evidence>
<sequence>MKIGNVLTDNNIFLAPMAGITDMSFRLICKEMGAGLVYSEMVSCKGMYYGDKKTKTLLAIDKKERPIAVQIFGSDPDIMAKVVEKKLNNREDIDIIDINMGCPTPKIVKNGDGSALLKDSKMAAKVMRSVVKASNKPVTVKIRTGWDENSINAVEIAKIAEAEGVSALAIHGRTREQFYSGNADWDIIKKVKESVSIPIIGNGDIFTVEDGKKMFDYTGCDAIMIGRGSRGNPWLFKRLKVFMETGEILPPPTNNEKIDVIIRHLELLVKLKGERVAVKEMRKHIAWYIKGMRNATEMRRKVNTIESKEKLKEELYKYMENII</sequence>
<dbReference type="InterPro" id="IPR035587">
    <property type="entry name" value="DUS-like_FMN-bd"/>
</dbReference>
<keyword evidence="9 12" id="KW-0560">Oxidoreductase</keyword>
<evidence type="ECO:0000256" key="11">
    <source>
        <dbReference type="ARBA" id="ARBA00048802"/>
    </source>
</evidence>
<evidence type="ECO:0000256" key="9">
    <source>
        <dbReference type="ARBA" id="ARBA00023002"/>
    </source>
</evidence>
<keyword evidence="17" id="KW-1185">Reference proteome</keyword>
<evidence type="ECO:0000256" key="1">
    <source>
        <dbReference type="ARBA" id="ARBA00001917"/>
    </source>
</evidence>
<reference evidence="16 17" key="1">
    <citation type="submission" date="2016-08" db="EMBL/GenBank/DDBJ databases">
        <title>Novel Firmicutes and Novel Genomes.</title>
        <authorList>
            <person name="Poppleton D.I."/>
            <person name="Gribaldo S."/>
        </authorList>
    </citation>
    <scope>NUCLEOTIDE SEQUENCE [LARGE SCALE GENOMIC DNA]</scope>
    <source>
        <strain evidence="16 17">CTT3</strain>
    </source>
</reference>
<dbReference type="InterPro" id="IPR001269">
    <property type="entry name" value="DUS_fam"/>
</dbReference>
<gene>
    <name evidence="16" type="ORF">BET03_08015</name>
</gene>
<dbReference type="GO" id="GO:0000049">
    <property type="term" value="F:tRNA binding"/>
    <property type="evidence" value="ECO:0007669"/>
    <property type="project" value="UniProtKB-KW"/>
</dbReference>
<comment type="catalytic activity">
    <reaction evidence="11">
        <text>a 5,6-dihydrouridine in tRNA + NAD(+) = a uridine in tRNA + NADH + H(+)</text>
        <dbReference type="Rhea" id="RHEA:54452"/>
        <dbReference type="Rhea" id="RHEA-COMP:13339"/>
        <dbReference type="Rhea" id="RHEA-COMP:13887"/>
        <dbReference type="ChEBI" id="CHEBI:15378"/>
        <dbReference type="ChEBI" id="CHEBI:57540"/>
        <dbReference type="ChEBI" id="CHEBI:57945"/>
        <dbReference type="ChEBI" id="CHEBI:65315"/>
        <dbReference type="ChEBI" id="CHEBI:74443"/>
    </reaction>
</comment>
<comment type="catalytic activity">
    <reaction evidence="10">
        <text>a 5,6-dihydrouridine in tRNA + NADP(+) = a uridine in tRNA + NADPH + H(+)</text>
        <dbReference type="Rhea" id="RHEA:23624"/>
        <dbReference type="Rhea" id="RHEA-COMP:13339"/>
        <dbReference type="Rhea" id="RHEA-COMP:13887"/>
        <dbReference type="ChEBI" id="CHEBI:15378"/>
        <dbReference type="ChEBI" id="CHEBI:57783"/>
        <dbReference type="ChEBI" id="CHEBI:58349"/>
        <dbReference type="ChEBI" id="CHEBI:65315"/>
        <dbReference type="ChEBI" id="CHEBI:74443"/>
    </reaction>
</comment>
<keyword evidence="14" id="KW-0547">Nucleotide-binding</keyword>
<evidence type="ECO:0000256" key="13">
    <source>
        <dbReference type="PIRSR" id="PIRSR006621-1"/>
    </source>
</evidence>